<dbReference type="EMBL" id="CP053418">
    <property type="protein sequence ID" value="QJW85114.1"/>
    <property type="molecule type" value="Genomic_DNA"/>
</dbReference>
<dbReference type="PANTHER" id="PTHR45266">
    <property type="entry name" value="OXALOACETATE DECARBOXYLASE ALPHA CHAIN"/>
    <property type="match status" value="1"/>
</dbReference>
<reference evidence="3 4" key="1">
    <citation type="submission" date="2020-05" db="EMBL/GenBank/DDBJ databases">
        <title>Ramlibacter rhizophilus sp. nov., isolated from rhizosphere soil of national flower Mugunghwa from South Korea.</title>
        <authorList>
            <person name="Zheng-Fei Y."/>
            <person name="Huan T."/>
        </authorList>
    </citation>
    <scope>NUCLEOTIDE SEQUENCE [LARGE SCALE GENOMIC DNA]</scope>
    <source>
        <strain evidence="3 4">H242</strain>
    </source>
</reference>
<evidence type="ECO:0000313" key="4">
    <source>
        <dbReference type="Proteomes" id="UP000500826"/>
    </source>
</evidence>
<proteinExistence type="predicted"/>
<protein>
    <submittedName>
        <fullName evidence="3">Acetyl-CoA carboxylase biotin carboxyl carrier protein subunit</fullName>
    </submittedName>
</protein>
<dbReference type="CDD" id="cd06850">
    <property type="entry name" value="biotinyl_domain"/>
    <property type="match status" value="1"/>
</dbReference>
<evidence type="ECO:0000259" key="2">
    <source>
        <dbReference type="PROSITE" id="PS50968"/>
    </source>
</evidence>
<organism evidence="3 4">
    <name type="scientific">Ramlibacter terrae</name>
    <dbReference type="NCBI Taxonomy" id="2732511"/>
    <lineage>
        <taxon>Bacteria</taxon>
        <taxon>Pseudomonadati</taxon>
        <taxon>Pseudomonadota</taxon>
        <taxon>Betaproteobacteria</taxon>
        <taxon>Burkholderiales</taxon>
        <taxon>Comamonadaceae</taxon>
        <taxon>Ramlibacter</taxon>
    </lineage>
</organism>
<accession>A0ABX6P6L6</accession>
<evidence type="ECO:0000256" key="1">
    <source>
        <dbReference type="ARBA" id="ARBA00023267"/>
    </source>
</evidence>
<keyword evidence="1" id="KW-0092">Biotin</keyword>
<sequence length="132" mass="13762">MRHRDTLLDVPVREADGVLAGRATAVRVADHRWHLQLGAVDLFLDDASFDPPPGSAGAAGGDEVRAGFNGKVLDVRVVAGATVAKGDVLLVIESMKLEHAVTAPRAGVVTALHVEPGQQVATARLLATFEPA</sequence>
<keyword evidence="4" id="KW-1185">Reference proteome</keyword>
<dbReference type="InterPro" id="IPR050709">
    <property type="entry name" value="Biotin_Carboxyl_Carrier/Decarb"/>
</dbReference>
<dbReference type="Proteomes" id="UP000500826">
    <property type="component" value="Chromosome"/>
</dbReference>
<dbReference type="InterPro" id="IPR000089">
    <property type="entry name" value="Biotin_lipoyl"/>
</dbReference>
<dbReference type="Gene3D" id="2.40.50.100">
    <property type="match status" value="1"/>
</dbReference>
<feature type="domain" description="Lipoyl-binding" evidence="2">
    <location>
        <begin position="53"/>
        <end position="130"/>
    </location>
</feature>
<name>A0ABX6P6L6_9BURK</name>
<dbReference type="InterPro" id="IPR011053">
    <property type="entry name" value="Single_hybrid_motif"/>
</dbReference>
<dbReference type="Pfam" id="PF00364">
    <property type="entry name" value="Biotin_lipoyl"/>
    <property type="match status" value="1"/>
</dbReference>
<reference evidence="3 4" key="2">
    <citation type="submission" date="2020-05" db="EMBL/GenBank/DDBJ databases">
        <authorList>
            <person name="Khan S.A."/>
            <person name="Jeon C.O."/>
            <person name="Chun B.H."/>
        </authorList>
    </citation>
    <scope>NUCLEOTIDE SEQUENCE [LARGE SCALE GENOMIC DNA]</scope>
    <source>
        <strain evidence="3 4">H242</strain>
    </source>
</reference>
<dbReference type="PROSITE" id="PS50968">
    <property type="entry name" value="BIOTINYL_LIPOYL"/>
    <property type="match status" value="1"/>
</dbReference>
<gene>
    <name evidence="3" type="ORF">HK414_21545</name>
</gene>
<dbReference type="SUPFAM" id="SSF51230">
    <property type="entry name" value="Single hybrid motif"/>
    <property type="match status" value="1"/>
</dbReference>
<dbReference type="PANTHER" id="PTHR45266:SF3">
    <property type="entry name" value="OXALOACETATE DECARBOXYLASE ALPHA CHAIN"/>
    <property type="match status" value="1"/>
</dbReference>
<evidence type="ECO:0000313" key="3">
    <source>
        <dbReference type="EMBL" id="QJW85114.1"/>
    </source>
</evidence>